<keyword evidence="2" id="KW-1185">Reference proteome</keyword>
<gene>
    <name evidence="1" type="ORF">F511_35670</name>
</gene>
<protein>
    <submittedName>
        <fullName evidence="1">Uncharacterized protein</fullName>
    </submittedName>
</protein>
<evidence type="ECO:0000313" key="1">
    <source>
        <dbReference type="EMBL" id="KZV51526.1"/>
    </source>
</evidence>
<evidence type="ECO:0000313" key="2">
    <source>
        <dbReference type="Proteomes" id="UP000250235"/>
    </source>
</evidence>
<dbReference type="EMBL" id="KQ991602">
    <property type="protein sequence ID" value="KZV51526.1"/>
    <property type="molecule type" value="Genomic_DNA"/>
</dbReference>
<dbReference type="AlphaFoldDB" id="A0A2Z7D2Z1"/>
<organism evidence="1 2">
    <name type="scientific">Dorcoceras hygrometricum</name>
    <dbReference type="NCBI Taxonomy" id="472368"/>
    <lineage>
        <taxon>Eukaryota</taxon>
        <taxon>Viridiplantae</taxon>
        <taxon>Streptophyta</taxon>
        <taxon>Embryophyta</taxon>
        <taxon>Tracheophyta</taxon>
        <taxon>Spermatophyta</taxon>
        <taxon>Magnoliopsida</taxon>
        <taxon>eudicotyledons</taxon>
        <taxon>Gunneridae</taxon>
        <taxon>Pentapetalae</taxon>
        <taxon>asterids</taxon>
        <taxon>lamiids</taxon>
        <taxon>Lamiales</taxon>
        <taxon>Gesneriaceae</taxon>
        <taxon>Didymocarpoideae</taxon>
        <taxon>Trichosporeae</taxon>
        <taxon>Loxocarpinae</taxon>
        <taxon>Dorcoceras</taxon>
    </lineage>
</organism>
<dbReference type="Proteomes" id="UP000250235">
    <property type="component" value="Unassembled WGS sequence"/>
</dbReference>
<accession>A0A2Z7D2Z1</accession>
<proteinExistence type="predicted"/>
<sequence length="161" mass="18284">MYSKHVPSRLGRPKEDKGCPSLRLHLRCKVPCFIGIEHSDVLSKHMDSDLVIYRTTLVRTLQVALSVISRGSWDDVARRFTMIQWCKSAKELRFWSWIVLGVDPAIQSLKCQFPRGIDRSQEPRHHQGIIDSAFKNPSIMVSVQYGPSISNIPTKSTIIGP</sequence>
<name>A0A2Z7D2Z1_9LAMI</name>
<reference evidence="1 2" key="1">
    <citation type="journal article" date="2015" name="Proc. Natl. Acad. Sci. U.S.A.">
        <title>The resurrection genome of Boea hygrometrica: A blueprint for survival of dehydration.</title>
        <authorList>
            <person name="Xiao L."/>
            <person name="Yang G."/>
            <person name="Zhang L."/>
            <person name="Yang X."/>
            <person name="Zhao S."/>
            <person name="Ji Z."/>
            <person name="Zhou Q."/>
            <person name="Hu M."/>
            <person name="Wang Y."/>
            <person name="Chen M."/>
            <person name="Xu Y."/>
            <person name="Jin H."/>
            <person name="Xiao X."/>
            <person name="Hu G."/>
            <person name="Bao F."/>
            <person name="Hu Y."/>
            <person name="Wan P."/>
            <person name="Li L."/>
            <person name="Deng X."/>
            <person name="Kuang T."/>
            <person name="Xiang C."/>
            <person name="Zhu J.K."/>
            <person name="Oliver M.J."/>
            <person name="He Y."/>
        </authorList>
    </citation>
    <scope>NUCLEOTIDE SEQUENCE [LARGE SCALE GENOMIC DNA]</scope>
    <source>
        <strain evidence="2">cv. XS01</strain>
    </source>
</reference>